<feature type="transmembrane region" description="Helical" evidence="1">
    <location>
        <begin position="268"/>
        <end position="287"/>
    </location>
</feature>
<evidence type="ECO:0000313" key="2">
    <source>
        <dbReference type="EMBL" id="PZN75584.1"/>
    </source>
</evidence>
<gene>
    <name evidence="2" type="ORF">DM484_18420</name>
</gene>
<dbReference type="EMBL" id="QJPH01000382">
    <property type="protein sequence ID" value="PZN75584.1"/>
    <property type="molecule type" value="Genomic_DNA"/>
</dbReference>
<evidence type="ECO:0000256" key="1">
    <source>
        <dbReference type="SAM" id="Phobius"/>
    </source>
</evidence>
<keyword evidence="1" id="KW-0812">Transmembrane</keyword>
<sequence length="394" mass="44325">MDKPDDESFDINLVRQGPLFHYQRRFWLIKSDHDLSIGRRIGIAVLITWVPIILFALLQGKLFDHTDPLMRHFGVHSRCLIAIPLLIVAEGLAQTFMPMIVGEFVKSGLVRQEQIPAFRQATENAKRLLSSTLAFAVIVGVAVLVAVFAITHIREIHEANWAMEQGKDLASLGLAGWWFLLVSRPIFSILLGAWLWRVVCLFVFFHSVSKLDLDLAPTHADKVGGLGFLEEAVVIFVPVVLASSTVLASNWAHNVIYHGVDVMSLKHLAIFYVLLVLGIFLSPWLAFMPKLKKFRRQSNFHYGALMTKYGQLVDRRWIKGETLQNDELLSAPEIGPVADITSLFKVVEEIRTIPLRKKAVVQLVVAALLPLIPVFAIGMPIKELLKQLMETLFV</sequence>
<feature type="transmembrane region" description="Helical" evidence="1">
    <location>
        <begin position="359"/>
        <end position="381"/>
    </location>
</feature>
<accession>A0A2W4SSE8</accession>
<dbReference type="AlphaFoldDB" id="A0A2W4SSE8"/>
<evidence type="ECO:0000313" key="3">
    <source>
        <dbReference type="Proteomes" id="UP000249396"/>
    </source>
</evidence>
<feature type="transmembrane region" description="Helical" evidence="1">
    <location>
        <begin position="128"/>
        <end position="149"/>
    </location>
</feature>
<keyword evidence="1" id="KW-1133">Transmembrane helix</keyword>
<comment type="caution">
    <text evidence="2">The sequence shown here is derived from an EMBL/GenBank/DDBJ whole genome shotgun (WGS) entry which is preliminary data.</text>
</comment>
<keyword evidence="1" id="KW-0472">Membrane</keyword>
<feature type="transmembrane region" description="Helical" evidence="1">
    <location>
        <begin position="37"/>
        <end position="58"/>
    </location>
</feature>
<feature type="transmembrane region" description="Helical" evidence="1">
    <location>
        <begin position="79"/>
        <end position="101"/>
    </location>
</feature>
<organism evidence="2 3">
    <name type="scientific">Candidatus Methylumidiphilus alinenensis</name>
    <dbReference type="NCBI Taxonomy" id="2202197"/>
    <lineage>
        <taxon>Bacteria</taxon>
        <taxon>Pseudomonadati</taxon>
        <taxon>Pseudomonadota</taxon>
        <taxon>Gammaproteobacteria</taxon>
        <taxon>Methylococcales</taxon>
        <taxon>Candidatus Methylumidiphilus</taxon>
    </lineage>
</organism>
<protein>
    <submittedName>
        <fullName evidence="2">Uncharacterized protein</fullName>
    </submittedName>
</protein>
<dbReference type="Proteomes" id="UP000249396">
    <property type="component" value="Unassembled WGS sequence"/>
</dbReference>
<feature type="transmembrane region" description="Helical" evidence="1">
    <location>
        <begin position="169"/>
        <end position="187"/>
    </location>
</feature>
<proteinExistence type="predicted"/>
<name>A0A2W4SSE8_9GAMM</name>
<reference evidence="2 3" key="1">
    <citation type="journal article" date="2018" name="Aquat. Microb. Ecol.">
        <title>Gammaproteobacterial methanotrophs dominate.</title>
        <authorList>
            <person name="Rissanen A.J."/>
            <person name="Saarenheimo J."/>
            <person name="Tiirola M."/>
            <person name="Peura S."/>
            <person name="Aalto S.L."/>
            <person name="Karvinen A."/>
            <person name="Nykanen H."/>
        </authorList>
    </citation>
    <scope>NUCLEOTIDE SEQUENCE [LARGE SCALE GENOMIC DNA]</scope>
    <source>
        <strain evidence="2">AMbin10</strain>
    </source>
</reference>